<dbReference type="InterPro" id="IPR048270">
    <property type="entry name" value="PNMA_C"/>
</dbReference>
<dbReference type="InterPro" id="IPR026523">
    <property type="entry name" value="PNMA"/>
</dbReference>
<organism evidence="3 4">
    <name type="scientific">Crassostrea virginica</name>
    <name type="common">Eastern oyster</name>
    <dbReference type="NCBI Taxonomy" id="6565"/>
    <lineage>
        <taxon>Eukaryota</taxon>
        <taxon>Metazoa</taxon>
        <taxon>Spiralia</taxon>
        <taxon>Lophotrochozoa</taxon>
        <taxon>Mollusca</taxon>
        <taxon>Bivalvia</taxon>
        <taxon>Autobranchia</taxon>
        <taxon>Pteriomorphia</taxon>
        <taxon>Ostreida</taxon>
        <taxon>Ostreoidea</taxon>
        <taxon>Ostreidae</taxon>
        <taxon>Crassostrea</taxon>
    </lineage>
</organism>
<feature type="compositionally biased region" description="Basic and acidic residues" evidence="1">
    <location>
        <begin position="1"/>
        <end position="18"/>
    </location>
</feature>
<dbReference type="AlphaFoldDB" id="A0A8B8AKC5"/>
<dbReference type="Pfam" id="PF14893">
    <property type="entry name" value="PNMA"/>
    <property type="match status" value="1"/>
</dbReference>
<sequence length="319" mass="36806">MSTDEAHGGVTGETRDSDITDPESYLHDSLQILSLLYESDSHEECLVSGFDSRNFQDTTPHISNSESHSLVNMDEEVKAEFEKLQKQVADLTLAKSPPQPLYIRTERKLPKFFGRPVKDSDPDVEDWLMDMREHLHSIPSNDKKIEFILDHLDGAAKSEVRLRPVDCKDTPEKIFTIIESVYLVQETNSQLRQRFYERVQKETETIETYSLALMKMAKRIAMREGSDLENMDKVLIDKFVDGVRDPQLKRELRKHAFEHSKMPFLEFRGQILRWIDDKPTSETSVKINKQNIECSTTNQELSQLLKKTAGSLRKTTATD</sequence>
<feature type="domain" description="Paraneoplastic antigen Ma-like C-terminal" evidence="2">
    <location>
        <begin position="123"/>
        <end position="265"/>
    </location>
</feature>
<accession>A0A8B8AKC5</accession>
<dbReference type="GeneID" id="111102965"/>
<dbReference type="OrthoDB" id="6132286at2759"/>
<reference evidence="4" key="1">
    <citation type="submission" date="2025-08" db="UniProtKB">
        <authorList>
            <consortium name="RefSeq"/>
        </authorList>
    </citation>
    <scope>IDENTIFICATION</scope>
    <source>
        <tissue evidence="4">Whole sample</tissue>
    </source>
</reference>
<protein>
    <submittedName>
        <fullName evidence="4">Uncharacterized protein LOC111102965</fullName>
    </submittedName>
</protein>
<dbReference type="PANTHER" id="PTHR23095">
    <property type="entry name" value="PARANEOPLASTIC ANTIGEN"/>
    <property type="match status" value="1"/>
</dbReference>
<feature type="region of interest" description="Disordered" evidence="1">
    <location>
        <begin position="1"/>
        <end position="23"/>
    </location>
</feature>
<name>A0A8B8AKC5_CRAVI</name>
<evidence type="ECO:0000313" key="4">
    <source>
        <dbReference type="RefSeq" id="XP_022291630.1"/>
    </source>
</evidence>
<dbReference type="PANTHER" id="PTHR23095:SF17">
    <property type="entry name" value="PARANEOPLASTIC ANTIGEN MA1"/>
    <property type="match status" value="1"/>
</dbReference>
<evidence type="ECO:0000313" key="3">
    <source>
        <dbReference type="Proteomes" id="UP000694844"/>
    </source>
</evidence>
<gene>
    <name evidence="4" type="primary">LOC111102965</name>
</gene>
<dbReference type="Proteomes" id="UP000694844">
    <property type="component" value="Chromosome 7"/>
</dbReference>
<evidence type="ECO:0000259" key="2">
    <source>
        <dbReference type="Pfam" id="PF14893"/>
    </source>
</evidence>
<evidence type="ECO:0000256" key="1">
    <source>
        <dbReference type="SAM" id="MobiDB-lite"/>
    </source>
</evidence>
<proteinExistence type="predicted"/>
<keyword evidence="3" id="KW-1185">Reference proteome</keyword>
<dbReference type="KEGG" id="cvn:111102965"/>
<dbReference type="RefSeq" id="XP_022291630.1">
    <property type="nucleotide sequence ID" value="XM_022435922.1"/>
</dbReference>